<evidence type="ECO:0000256" key="1">
    <source>
        <dbReference type="SAM" id="SignalP"/>
    </source>
</evidence>
<evidence type="ECO:0000313" key="3">
    <source>
        <dbReference type="EMBL" id="SFQ52545.1"/>
    </source>
</evidence>
<name>A0A1I5Z856_9BACT</name>
<dbReference type="Proteomes" id="UP000199031">
    <property type="component" value="Unassembled WGS sequence"/>
</dbReference>
<reference evidence="3 4" key="1">
    <citation type="submission" date="2016-10" db="EMBL/GenBank/DDBJ databases">
        <authorList>
            <person name="de Groot N.N."/>
        </authorList>
    </citation>
    <scope>NUCLEOTIDE SEQUENCE [LARGE SCALE GENOMIC DNA]</scope>
    <source>
        <strain evidence="3 4">DSM 28286</strain>
    </source>
</reference>
<dbReference type="PANTHER" id="PTHR21666">
    <property type="entry name" value="PEPTIDASE-RELATED"/>
    <property type="match status" value="1"/>
</dbReference>
<dbReference type="InterPro" id="IPR013783">
    <property type="entry name" value="Ig-like_fold"/>
</dbReference>
<proteinExistence type="predicted"/>
<keyword evidence="4" id="KW-1185">Reference proteome</keyword>
<dbReference type="STRING" id="1465490.SAMN05444277_11766"/>
<dbReference type="InterPro" id="IPR016047">
    <property type="entry name" value="M23ase_b-sheet_dom"/>
</dbReference>
<evidence type="ECO:0000259" key="2">
    <source>
        <dbReference type="Pfam" id="PF01551"/>
    </source>
</evidence>
<feature type="signal peptide" evidence="1">
    <location>
        <begin position="1"/>
        <end position="20"/>
    </location>
</feature>
<dbReference type="AlphaFoldDB" id="A0A1I5Z856"/>
<dbReference type="CDD" id="cd12797">
    <property type="entry name" value="M23_peptidase"/>
    <property type="match status" value="1"/>
</dbReference>
<dbReference type="RefSeq" id="WP_090662831.1">
    <property type="nucleotide sequence ID" value="NZ_FOXQ01000017.1"/>
</dbReference>
<feature type="chain" id="PRO_5011693896" evidence="1">
    <location>
        <begin position="21"/>
        <end position="568"/>
    </location>
</feature>
<gene>
    <name evidence="3" type="ORF">SAMN05444277_11766</name>
</gene>
<dbReference type="GO" id="GO:0004222">
    <property type="term" value="F:metalloendopeptidase activity"/>
    <property type="evidence" value="ECO:0007669"/>
    <property type="project" value="TreeGrafter"/>
</dbReference>
<dbReference type="PANTHER" id="PTHR21666:SF270">
    <property type="entry name" value="MUREIN HYDROLASE ACTIVATOR ENVC"/>
    <property type="match status" value="1"/>
</dbReference>
<accession>A0A1I5Z856</accession>
<evidence type="ECO:0000313" key="4">
    <source>
        <dbReference type="Proteomes" id="UP000199031"/>
    </source>
</evidence>
<dbReference type="Gene3D" id="2.60.40.10">
    <property type="entry name" value="Immunoglobulins"/>
    <property type="match status" value="1"/>
</dbReference>
<dbReference type="SUPFAM" id="SSF51261">
    <property type="entry name" value="Duplicated hybrid motif"/>
    <property type="match status" value="1"/>
</dbReference>
<keyword evidence="1" id="KW-0732">Signal</keyword>
<dbReference type="InterPro" id="IPR011055">
    <property type="entry name" value="Dup_hybrid_motif"/>
</dbReference>
<feature type="domain" description="M23ase beta-sheet core" evidence="2">
    <location>
        <begin position="51"/>
        <end position="107"/>
    </location>
</feature>
<organism evidence="3 4">
    <name type="scientific">Parafilimonas terrae</name>
    <dbReference type="NCBI Taxonomy" id="1465490"/>
    <lineage>
        <taxon>Bacteria</taxon>
        <taxon>Pseudomonadati</taxon>
        <taxon>Bacteroidota</taxon>
        <taxon>Chitinophagia</taxon>
        <taxon>Chitinophagales</taxon>
        <taxon>Chitinophagaceae</taxon>
        <taxon>Parafilimonas</taxon>
    </lineage>
</organism>
<dbReference type="InterPro" id="IPR050570">
    <property type="entry name" value="Cell_wall_metabolism_enzyme"/>
</dbReference>
<dbReference type="Pfam" id="PF01551">
    <property type="entry name" value="Peptidase_M23"/>
    <property type="match status" value="2"/>
</dbReference>
<protein>
    <submittedName>
        <fullName evidence="3">Peptidase family M23</fullName>
    </submittedName>
</protein>
<sequence length="568" mass="63861">MKKFILTLTLLFSITCFTNAQNNYPQGYFRNPLNIPMQLAANFGELRTDHFHMGLDIRTQARENLPVHAAADGYVSRVKIEKYGYGHAIYITHPNGYTTLYGHLNSFYPALEKYLRDKQYKDQSWEQDFELPANLFPVTKGQFIANSGNTGGSQGPHLHFEIRDTKTGNNLNPLLFGMPLTDHIAPIVYGLYWYDRRYSAYTVSPQSLSIIKKNGIYTTTTPVVRVGSPIISLGVRMQDMNNASSFKFGVYHAALYVDDVLQFEFKLNDFLYPTSRYVNASMDYKRWVVNKQGIQYLSLLPGNKLSVFSPLDSDGNISLNDDQTHKIKIVLSDEKKNTTTISFSLKYDEALQKDYSIPADAFICDTNSANNIKTDNASISFDSNAFYDALPLRVFETASAYSKQVSPTIHIGDYTIPVHNDYNVMVKAAALTGNQKNKVVMELKSGSSATVKKGVWQGSWMLSSFNELGNVRLLIDEVPPVVTPISWKDGSTFISQKTLTVKCVDDVSRIASFTATLEDGSWLMFAKKSDYFTYTFDEHCPAGKHTLTITAMDVAGNAIVETYNFTKQ</sequence>
<dbReference type="Gene3D" id="2.70.70.10">
    <property type="entry name" value="Glucose Permease (Domain IIA)"/>
    <property type="match status" value="1"/>
</dbReference>
<feature type="domain" description="M23ase beta-sheet core" evidence="2">
    <location>
        <begin position="138"/>
        <end position="173"/>
    </location>
</feature>
<dbReference type="OrthoDB" id="9810477at2"/>
<dbReference type="EMBL" id="FOXQ01000017">
    <property type="protein sequence ID" value="SFQ52545.1"/>
    <property type="molecule type" value="Genomic_DNA"/>
</dbReference>